<dbReference type="Proteomes" id="UP000239425">
    <property type="component" value="Unassembled WGS sequence"/>
</dbReference>
<dbReference type="EMBL" id="PHHC01000114">
    <property type="protein sequence ID" value="PPE03312.1"/>
    <property type="molecule type" value="Genomic_DNA"/>
</dbReference>
<evidence type="ECO:0000256" key="1">
    <source>
        <dbReference type="SAM" id="MobiDB-lite"/>
    </source>
</evidence>
<dbReference type="AlphaFoldDB" id="A0A2S5R807"/>
<accession>A0A2S5R807</accession>
<keyword evidence="3" id="KW-1185">Reference proteome</keyword>
<feature type="compositionally biased region" description="Basic and acidic residues" evidence="1">
    <location>
        <begin position="1"/>
        <end position="20"/>
    </location>
</feature>
<comment type="caution">
    <text evidence="2">The sequence shown here is derived from an EMBL/GenBank/DDBJ whole genome shotgun (WGS) entry which is preliminary data.</text>
</comment>
<sequence>MRDDQWEGIKESLPGKEGDSGRAGNAITRNLSIL</sequence>
<protein>
    <submittedName>
        <fullName evidence="2">Uncharacterized protein</fullName>
    </submittedName>
</protein>
<proteinExistence type="predicted"/>
<gene>
    <name evidence="2" type="ORF">HCUR_01246</name>
</gene>
<evidence type="ECO:0000313" key="2">
    <source>
        <dbReference type="EMBL" id="PPE03312.1"/>
    </source>
</evidence>
<name>A0A2S5R807_9PROT</name>
<feature type="region of interest" description="Disordered" evidence="1">
    <location>
        <begin position="1"/>
        <end position="34"/>
    </location>
</feature>
<evidence type="ECO:0000313" key="3">
    <source>
        <dbReference type="Proteomes" id="UP000239425"/>
    </source>
</evidence>
<reference evidence="2 3" key="1">
    <citation type="submission" date="2017-11" db="EMBL/GenBank/DDBJ databases">
        <title>Comparative genomic analysis of Holospora spp., intranuclear symbionts of paramecia.</title>
        <authorList>
            <person name="Garushyants S.K."/>
            <person name="Beliavskaya A."/>
            <person name="Malko D.B."/>
            <person name="Logacheva M.D."/>
            <person name="Rautian M.S."/>
            <person name="Gelfand M.S."/>
        </authorList>
    </citation>
    <scope>NUCLEOTIDE SEQUENCE [LARGE SCALE GENOMIC DNA]</scope>
    <source>
        <strain evidence="3">02AZ16</strain>
    </source>
</reference>
<organism evidence="2 3">
    <name type="scientific">Holospora curviuscula</name>
    <dbReference type="NCBI Taxonomy" id="1082868"/>
    <lineage>
        <taxon>Bacteria</taxon>
        <taxon>Pseudomonadati</taxon>
        <taxon>Pseudomonadota</taxon>
        <taxon>Alphaproteobacteria</taxon>
        <taxon>Holosporales</taxon>
        <taxon>Holosporaceae</taxon>
        <taxon>Holospora</taxon>
    </lineage>
</organism>